<dbReference type="Pfam" id="PF00892">
    <property type="entry name" value="EamA"/>
    <property type="match status" value="2"/>
</dbReference>
<feature type="transmembrane region" description="Helical" evidence="5">
    <location>
        <begin position="279"/>
        <end position="295"/>
    </location>
</feature>
<sequence>MSYSRVKNRYQTVAFFVVLAALWGGTYPAVKIGLNDFPPIFYAALRLDLAAIVLLLYVSRSFDYWWPRDRRDWLAVFSGGIFTLGGHSVLQNIGQQTVPSAIAAILGGLIPVLTIGFAKIFLPQDDFGIPELLGISLGFAGIVVVTQPDPANLLVANTIGQVILVLSAAAFALGGVLIQWANAEMPLSPRTAWAMIIGAVLTHVASFASPTESLRFVQLSLGGLLALLYLGIFVSAIGYLMYFHLLPQLGSVELNLVTYGAAMFGTVFSWILFAEQVTSLTIVGFCLILLGFVLLKRKEFYRI</sequence>
<organism evidence="7 8">
    <name type="scientific">Natronorubrum aibiense</name>
    <dbReference type="NCBI Taxonomy" id="348826"/>
    <lineage>
        <taxon>Archaea</taxon>
        <taxon>Methanobacteriati</taxon>
        <taxon>Methanobacteriota</taxon>
        <taxon>Stenosarchaea group</taxon>
        <taxon>Halobacteria</taxon>
        <taxon>Halobacteriales</taxon>
        <taxon>Natrialbaceae</taxon>
        <taxon>Natronorubrum</taxon>
    </lineage>
</organism>
<evidence type="ECO:0000259" key="6">
    <source>
        <dbReference type="Pfam" id="PF00892"/>
    </source>
</evidence>
<dbReference type="InterPro" id="IPR037185">
    <property type="entry name" value="EmrE-like"/>
</dbReference>
<evidence type="ECO:0000256" key="4">
    <source>
        <dbReference type="ARBA" id="ARBA00023136"/>
    </source>
</evidence>
<dbReference type="Proteomes" id="UP000326170">
    <property type="component" value="Plasmid unnamed2"/>
</dbReference>
<feature type="transmembrane region" description="Helical" evidence="5">
    <location>
        <begin position="254"/>
        <end position="273"/>
    </location>
</feature>
<dbReference type="InterPro" id="IPR050638">
    <property type="entry name" value="AA-Vitamin_Transporters"/>
</dbReference>
<proteinExistence type="predicted"/>
<feature type="domain" description="EamA" evidence="6">
    <location>
        <begin position="159"/>
        <end position="295"/>
    </location>
</feature>
<dbReference type="AlphaFoldDB" id="A0A5P9P9I3"/>
<dbReference type="GO" id="GO:0016020">
    <property type="term" value="C:membrane"/>
    <property type="evidence" value="ECO:0007669"/>
    <property type="project" value="UniProtKB-SubCell"/>
</dbReference>
<feature type="domain" description="EamA" evidence="6">
    <location>
        <begin position="15"/>
        <end position="146"/>
    </location>
</feature>
<feature type="transmembrane region" description="Helical" evidence="5">
    <location>
        <begin position="71"/>
        <end position="90"/>
    </location>
</feature>
<dbReference type="GeneID" id="42303308"/>
<evidence type="ECO:0000256" key="3">
    <source>
        <dbReference type="ARBA" id="ARBA00022989"/>
    </source>
</evidence>
<dbReference type="SUPFAM" id="SSF103481">
    <property type="entry name" value="Multidrug resistance efflux transporter EmrE"/>
    <property type="match status" value="2"/>
</dbReference>
<feature type="transmembrane region" description="Helical" evidence="5">
    <location>
        <begin position="12"/>
        <end position="34"/>
    </location>
</feature>
<reference evidence="7 8" key="1">
    <citation type="journal article" date="2007" name="Int. J. Syst. Evol. Microbiol.">
        <title>Natronorubrum sulfidifaciens sp. nov., an extremely haloalkaliphilic archaeon isolated from Aiding salt lake in Xin-Jiang, China.</title>
        <authorList>
            <person name="Cui H.L."/>
            <person name="Tohty D."/>
            <person name="Liu H.C."/>
            <person name="Liu S.J."/>
            <person name="Oren A."/>
            <person name="Zhou P.J."/>
        </authorList>
    </citation>
    <scope>NUCLEOTIDE SEQUENCE [LARGE SCALE GENOMIC DNA]</scope>
    <source>
        <strain evidence="7 8">7-3</strain>
        <plasmid evidence="7">unnamed2</plasmid>
    </source>
</reference>
<dbReference type="RefSeq" id="WP_152944323.1">
    <property type="nucleotide sequence ID" value="NZ_CP045490.1"/>
</dbReference>
<evidence type="ECO:0000256" key="2">
    <source>
        <dbReference type="ARBA" id="ARBA00022692"/>
    </source>
</evidence>
<keyword evidence="8" id="KW-1185">Reference proteome</keyword>
<feature type="transmembrane region" description="Helical" evidence="5">
    <location>
        <begin position="40"/>
        <end position="59"/>
    </location>
</feature>
<gene>
    <name evidence="7" type="ORF">GCU68_19815</name>
</gene>
<keyword evidence="2 5" id="KW-0812">Transmembrane</keyword>
<keyword evidence="3 5" id="KW-1133">Transmembrane helix</keyword>
<geneLocation type="plasmid" evidence="7 8">
    <name>unnamed2</name>
</geneLocation>
<dbReference type="OrthoDB" id="17861at2157"/>
<feature type="transmembrane region" description="Helical" evidence="5">
    <location>
        <begin position="102"/>
        <end position="122"/>
    </location>
</feature>
<name>A0A5P9P9I3_9EURY</name>
<feature type="transmembrane region" description="Helical" evidence="5">
    <location>
        <begin position="129"/>
        <end position="147"/>
    </location>
</feature>
<keyword evidence="7" id="KW-0614">Plasmid</keyword>
<dbReference type="EMBL" id="CP045490">
    <property type="protein sequence ID" value="QFU84764.1"/>
    <property type="molecule type" value="Genomic_DNA"/>
</dbReference>
<feature type="transmembrane region" description="Helical" evidence="5">
    <location>
        <begin position="221"/>
        <end position="242"/>
    </location>
</feature>
<keyword evidence="4 5" id="KW-0472">Membrane</keyword>
<dbReference type="PANTHER" id="PTHR32322:SF2">
    <property type="entry name" value="EAMA DOMAIN-CONTAINING PROTEIN"/>
    <property type="match status" value="1"/>
</dbReference>
<evidence type="ECO:0000256" key="5">
    <source>
        <dbReference type="SAM" id="Phobius"/>
    </source>
</evidence>
<feature type="transmembrane region" description="Helical" evidence="5">
    <location>
        <begin position="192"/>
        <end position="209"/>
    </location>
</feature>
<dbReference type="InterPro" id="IPR000620">
    <property type="entry name" value="EamA_dom"/>
</dbReference>
<feature type="transmembrane region" description="Helical" evidence="5">
    <location>
        <begin position="159"/>
        <end position="180"/>
    </location>
</feature>
<evidence type="ECO:0000256" key="1">
    <source>
        <dbReference type="ARBA" id="ARBA00004141"/>
    </source>
</evidence>
<dbReference type="PANTHER" id="PTHR32322">
    <property type="entry name" value="INNER MEMBRANE TRANSPORTER"/>
    <property type="match status" value="1"/>
</dbReference>
<evidence type="ECO:0000313" key="7">
    <source>
        <dbReference type="EMBL" id="QFU84764.1"/>
    </source>
</evidence>
<dbReference type="KEGG" id="nas:GCU68_19815"/>
<protein>
    <submittedName>
        <fullName evidence="7">EamA family transporter</fullName>
    </submittedName>
</protein>
<comment type="subcellular location">
    <subcellularLocation>
        <location evidence="1">Membrane</location>
        <topology evidence="1">Multi-pass membrane protein</topology>
    </subcellularLocation>
</comment>
<evidence type="ECO:0000313" key="8">
    <source>
        <dbReference type="Proteomes" id="UP000326170"/>
    </source>
</evidence>
<accession>A0A5P9P9I3</accession>